<feature type="non-terminal residue" evidence="5">
    <location>
        <position position="432"/>
    </location>
</feature>
<dbReference type="GO" id="GO:0016279">
    <property type="term" value="F:protein-lysine N-methyltransferase activity"/>
    <property type="evidence" value="ECO:0007669"/>
    <property type="project" value="TreeGrafter"/>
</dbReference>
<dbReference type="PANTHER" id="PTHR13271:SF47">
    <property type="entry name" value="ACTIN-HISTIDINE N-METHYLTRANSFERASE"/>
    <property type="match status" value="1"/>
</dbReference>
<dbReference type="PROSITE" id="PS50280">
    <property type="entry name" value="SET"/>
    <property type="match status" value="1"/>
</dbReference>
<evidence type="ECO:0000256" key="2">
    <source>
        <dbReference type="ARBA" id="ARBA00022679"/>
    </source>
</evidence>
<comment type="caution">
    <text evidence="5">The sequence shown here is derived from an EMBL/GenBank/DDBJ whole genome shotgun (WGS) entry which is preliminary data.</text>
</comment>
<evidence type="ECO:0000256" key="1">
    <source>
        <dbReference type="ARBA" id="ARBA00022603"/>
    </source>
</evidence>
<dbReference type="Gene3D" id="3.90.1410.10">
    <property type="entry name" value="set domain protein methyltransferase, domain 1"/>
    <property type="match status" value="1"/>
</dbReference>
<dbReference type="AlphaFoldDB" id="A0AAW0APD5"/>
<gene>
    <name evidence="5" type="ORF">R3P38DRAFT_2998161</name>
</gene>
<dbReference type="InterPro" id="IPR001214">
    <property type="entry name" value="SET_dom"/>
</dbReference>
<evidence type="ECO:0000313" key="6">
    <source>
        <dbReference type="Proteomes" id="UP001362999"/>
    </source>
</evidence>
<feature type="domain" description="SET" evidence="4">
    <location>
        <begin position="29"/>
        <end position="271"/>
    </location>
</feature>
<proteinExistence type="predicted"/>
<keyword evidence="2" id="KW-0808">Transferase</keyword>
<dbReference type="SUPFAM" id="SSF82199">
    <property type="entry name" value="SET domain"/>
    <property type="match status" value="1"/>
</dbReference>
<organism evidence="5 6">
    <name type="scientific">Favolaschia claudopus</name>
    <dbReference type="NCBI Taxonomy" id="2862362"/>
    <lineage>
        <taxon>Eukaryota</taxon>
        <taxon>Fungi</taxon>
        <taxon>Dikarya</taxon>
        <taxon>Basidiomycota</taxon>
        <taxon>Agaricomycotina</taxon>
        <taxon>Agaricomycetes</taxon>
        <taxon>Agaricomycetidae</taxon>
        <taxon>Agaricales</taxon>
        <taxon>Marasmiineae</taxon>
        <taxon>Mycenaceae</taxon>
        <taxon>Favolaschia</taxon>
    </lineage>
</organism>
<keyword evidence="6" id="KW-1185">Reference proteome</keyword>
<keyword evidence="1" id="KW-0489">Methyltransferase</keyword>
<dbReference type="Proteomes" id="UP001362999">
    <property type="component" value="Unassembled WGS sequence"/>
</dbReference>
<keyword evidence="3" id="KW-0949">S-adenosyl-L-methionine</keyword>
<reference evidence="5 6" key="1">
    <citation type="journal article" date="2024" name="J Genomics">
        <title>Draft genome sequencing and assembly of Favolaschia claudopus CIRM-BRFM 2984 isolated from oak limbs.</title>
        <authorList>
            <person name="Navarro D."/>
            <person name="Drula E."/>
            <person name="Chaduli D."/>
            <person name="Cazenave R."/>
            <person name="Ahrendt S."/>
            <person name="Wang J."/>
            <person name="Lipzen A."/>
            <person name="Daum C."/>
            <person name="Barry K."/>
            <person name="Grigoriev I.V."/>
            <person name="Favel A."/>
            <person name="Rosso M.N."/>
            <person name="Martin F."/>
        </authorList>
    </citation>
    <scope>NUCLEOTIDE SEQUENCE [LARGE SCALE GENOMIC DNA]</scope>
    <source>
        <strain evidence="5 6">CIRM-BRFM 2984</strain>
    </source>
</reference>
<dbReference type="GO" id="GO:0032259">
    <property type="term" value="P:methylation"/>
    <property type="evidence" value="ECO:0007669"/>
    <property type="project" value="UniProtKB-KW"/>
</dbReference>
<dbReference type="InterPro" id="IPR050600">
    <property type="entry name" value="SETD3_SETD6_MTase"/>
</dbReference>
<accession>A0AAW0APD5</accession>
<sequence length="432" mass="48530">MFRPKKPGPKPFVHLPPSFSMDDFDCLVQSLELQNLPVKSQETAAGRGLFAATHIPPSTPLFTIPACNLVNCRTLRGHYPAGLTAIQLISLHLCLHRFSTTSTATYPFGSYICTLPREFDTHPLTSRVQQRDLNYPPSIAIALDHLHARYLDDLRLVRRYLHFHSDSLSQKLEPDSILDAFETDFLWGWLNVNTRCIYHRLKATRADPDNITLCPILDFANHSIQGSCMTPRLSNAERANASPIPKLGDPLTLMSPPTLTKAGEELYLTYGAHSNRTLYVEYGFVIPCSLDDPRAEVDVQDIVESIFNEQGLDGTVKKKMLQDSGYYGEWILDGSPAVSYRLITALRLLHVLLDDADGSLSRWQETLTGVRDMISDANERAWQETVCKICSCLIERGEGRNKEQNSGAIGILWEEELSVSARILCQYRVPLV</sequence>
<evidence type="ECO:0000259" key="4">
    <source>
        <dbReference type="PROSITE" id="PS50280"/>
    </source>
</evidence>
<name>A0AAW0APD5_9AGAR</name>
<dbReference type="EMBL" id="JAWWNJ010000055">
    <property type="protein sequence ID" value="KAK7014878.1"/>
    <property type="molecule type" value="Genomic_DNA"/>
</dbReference>
<evidence type="ECO:0000256" key="3">
    <source>
        <dbReference type="ARBA" id="ARBA00022691"/>
    </source>
</evidence>
<protein>
    <recommendedName>
        <fullName evidence="4">SET domain-containing protein</fullName>
    </recommendedName>
</protein>
<dbReference type="InterPro" id="IPR046341">
    <property type="entry name" value="SET_dom_sf"/>
</dbReference>
<dbReference type="PANTHER" id="PTHR13271">
    <property type="entry name" value="UNCHARACTERIZED PUTATIVE METHYLTRANSFERASE"/>
    <property type="match status" value="1"/>
</dbReference>
<evidence type="ECO:0000313" key="5">
    <source>
        <dbReference type="EMBL" id="KAK7014878.1"/>
    </source>
</evidence>